<gene>
    <name evidence="2" type="ORF">FJTKL_15607</name>
</gene>
<dbReference type="InterPro" id="IPR025337">
    <property type="entry name" value="Questin_oxidase-like"/>
</dbReference>
<proteinExistence type="predicted"/>
<keyword evidence="3" id="KW-1185">Reference proteome</keyword>
<evidence type="ECO:0000313" key="3">
    <source>
        <dbReference type="Proteomes" id="UP001600888"/>
    </source>
</evidence>
<evidence type="ECO:0000256" key="1">
    <source>
        <dbReference type="ARBA" id="ARBA00023002"/>
    </source>
</evidence>
<comment type="caution">
    <text evidence="2">The sequence shown here is derived from an EMBL/GenBank/DDBJ whole genome shotgun (WGS) entry which is preliminary data.</text>
</comment>
<organism evidence="2 3">
    <name type="scientific">Diaporthe vaccinii</name>
    <dbReference type="NCBI Taxonomy" id="105482"/>
    <lineage>
        <taxon>Eukaryota</taxon>
        <taxon>Fungi</taxon>
        <taxon>Dikarya</taxon>
        <taxon>Ascomycota</taxon>
        <taxon>Pezizomycotina</taxon>
        <taxon>Sordariomycetes</taxon>
        <taxon>Sordariomycetidae</taxon>
        <taxon>Diaporthales</taxon>
        <taxon>Diaporthaceae</taxon>
        <taxon>Diaporthe</taxon>
        <taxon>Diaporthe eres species complex</taxon>
    </lineage>
</organism>
<dbReference type="PANTHER" id="PTHR35870:SF1">
    <property type="entry name" value="PROTEIN, PUTATIVE (AFU_ORTHOLOGUE AFUA_5G03330)-RELATED"/>
    <property type="match status" value="1"/>
</dbReference>
<sequence>MILSRLAGYTLRNNPSNFLRRTSTMASAHRIHISPENTGLWGVKQTDEVAKKVTELLQKDLDVYHVYFNDRGFHNHTVHHLLALYGTGADAEAIQHGFDGNTGYQLPAKPTHNHVVEDLQTWSHATKYLGKGQYYPDFLAFFQREIERKGWEAVVTEYLFSGSEGAEDLFVRLYAGVLHPLIQLMYAVEWKQPAIVAEALAQTCVHHDNLKRELFAAEKMANEKYGRTSGARMPSIASLLREVRGQPKLGKELKYENGYSLRDTVFRRAGDEMLEILSKVKVRPDEVEERMAEMFDANMFMAAGASFHPKKVNKFDFFIIHHLNSSPIFVTFNSQSWIPAETKARLLEWKIRYDLMEYAARGVPVLSLDQIKAYQPRHQGTAPIAEITSKIHPMPDDGHAIKLARAAGICQEVTKKYQDRDWVLIKGDDMWSKINHLILDSLQSPGEYWLRSAGLDEAWTGVPSAHKL</sequence>
<keyword evidence="1" id="KW-0560">Oxidoreductase</keyword>
<name>A0ABR4F778_9PEZI</name>
<dbReference type="EMBL" id="JBAWTH010000009">
    <property type="protein sequence ID" value="KAL2290540.1"/>
    <property type="molecule type" value="Genomic_DNA"/>
</dbReference>
<reference evidence="2 3" key="1">
    <citation type="submission" date="2024-03" db="EMBL/GenBank/DDBJ databases">
        <title>A high-quality draft genome sequence of Diaporthe vaccinii, a causative agent of upright dieback and viscid rot disease in cranberry plants.</title>
        <authorList>
            <person name="Sarrasin M."/>
            <person name="Lang B.F."/>
            <person name="Burger G."/>
        </authorList>
    </citation>
    <scope>NUCLEOTIDE SEQUENCE [LARGE SCALE GENOMIC DNA]</scope>
    <source>
        <strain evidence="2 3">IS7</strain>
    </source>
</reference>
<dbReference type="Proteomes" id="UP001600888">
    <property type="component" value="Unassembled WGS sequence"/>
</dbReference>
<protein>
    <recommendedName>
        <fullName evidence="4">HypA protein</fullName>
    </recommendedName>
</protein>
<dbReference type="PANTHER" id="PTHR35870">
    <property type="entry name" value="PROTEIN, PUTATIVE (AFU_ORTHOLOGUE AFUA_5G03330)-RELATED"/>
    <property type="match status" value="1"/>
</dbReference>
<dbReference type="Pfam" id="PF14027">
    <property type="entry name" value="Questin_oxidase"/>
    <property type="match status" value="1"/>
</dbReference>
<evidence type="ECO:0008006" key="4">
    <source>
        <dbReference type="Google" id="ProtNLM"/>
    </source>
</evidence>
<evidence type="ECO:0000313" key="2">
    <source>
        <dbReference type="EMBL" id="KAL2290540.1"/>
    </source>
</evidence>
<dbReference type="EMBL" id="JBAWTH010000009">
    <property type="protein sequence ID" value="KAL2290537.1"/>
    <property type="molecule type" value="Genomic_DNA"/>
</dbReference>
<accession>A0ABR4F778</accession>